<evidence type="ECO:0000259" key="5">
    <source>
        <dbReference type="PROSITE" id="PS50930"/>
    </source>
</evidence>
<dbReference type="AlphaFoldDB" id="A0A343J9L1"/>
<dbReference type="InterPro" id="IPR007492">
    <property type="entry name" value="LytTR_DNA-bd_dom"/>
</dbReference>
<feature type="domain" description="Response regulatory" evidence="4">
    <location>
        <begin position="2"/>
        <end position="119"/>
    </location>
</feature>
<dbReference type="InterPro" id="IPR011006">
    <property type="entry name" value="CheY-like_superfamily"/>
</dbReference>
<dbReference type="OrthoDB" id="9809318at2"/>
<dbReference type="CDD" id="cd00156">
    <property type="entry name" value="REC"/>
    <property type="match status" value="1"/>
</dbReference>
<dbReference type="RefSeq" id="WP_119864349.1">
    <property type="nucleotide sequence ID" value="NZ_CP016786.1"/>
</dbReference>
<evidence type="ECO:0000313" key="6">
    <source>
        <dbReference type="EMBL" id="ASW42219.1"/>
    </source>
</evidence>
<dbReference type="GO" id="GO:0003677">
    <property type="term" value="F:DNA binding"/>
    <property type="evidence" value="ECO:0007669"/>
    <property type="project" value="InterPro"/>
</dbReference>
<dbReference type="PANTHER" id="PTHR37299:SF1">
    <property type="entry name" value="STAGE 0 SPORULATION PROTEIN A HOMOLOG"/>
    <property type="match status" value="1"/>
</dbReference>
<keyword evidence="7" id="KW-1185">Reference proteome</keyword>
<comment type="function">
    <text evidence="2">May play the central regulatory role in sporulation. It may be an element of the effector pathway responsible for the activation of sporulation genes in response to nutritional stress. Spo0A may act in concert with spo0H (a sigma factor) to control the expression of some genes that are critical to the sporulation process.</text>
</comment>
<evidence type="ECO:0000259" key="4">
    <source>
        <dbReference type="PROSITE" id="PS50110"/>
    </source>
</evidence>
<dbReference type="Gene3D" id="3.40.50.2300">
    <property type="match status" value="1"/>
</dbReference>
<protein>
    <recommendedName>
        <fullName evidence="1">Stage 0 sporulation protein A homolog</fullName>
    </recommendedName>
</protein>
<comment type="caution">
    <text evidence="3">Lacks conserved residue(s) required for the propagation of feature annotation.</text>
</comment>
<name>A0A343J9L1_9CLOT</name>
<dbReference type="PANTHER" id="PTHR37299">
    <property type="entry name" value="TRANSCRIPTIONAL REGULATOR-RELATED"/>
    <property type="match status" value="1"/>
</dbReference>
<dbReference type="PROSITE" id="PS50930">
    <property type="entry name" value="HTH_LYTTR"/>
    <property type="match status" value="1"/>
</dbReference>
<accession>A0A343J9L1</accession>
<reference evidence="6 7" key="1">
    <citation type="submission" date="2016-08" db="EMBL/GenBank/DDBJ databases">
        <title>Complete Genome Sequence Of The Indigo Reducing Clostridium isatidis DSM15098.</title>
        <authorList>
            <person name="Little G.T."/>
            <person name="Minton N.P."/>
        </authorList>
    </citation>
    <scope>NUCLEOTIDE SEQUENCE [LARGE SCALE GENOMIC DNA]</scope>
    <source>
        <strain evidence="6 7">DSM 15098</strain>
    </source>
</reference>
<dbReference type="PROSITE" id="PS50110">
    <property type="entry name" value="RESPONSE_REGULATORY"/>
    <property type="match status" value="1"/>
</dbReference>
<organism evidence="6 7">
    <name type="scientific">Clostridium isatidis</name>
    <dbReference type="NCBI Taxonomy" id="182773"/>
    <lineage>
        <taxon>Bacteria</taxon>
        <taxon>Bacillati</taxon>
        <taxon>Bacillota</taxon>
        <taxon>Clostridia</taxon>
        <taxon>Eubacteriales</taxon>
        <taxon>Clostridiaceae</taxon>
        <taxon>Clostridium</taxon>
    </lineage>
</organism>
<dbReference type="InterPro" id="IPR046947">
    <property type="entry name" value="LytR-like"/>
</dbReference>
<sequence>MNILLVEDDTLQSSILRKIIEKNYIDIRVYEAKSEKEAMYIIEKEEIDLFFIEMNIKQKSGLTLAENIRKIEKYELTPIVFISKEIDYIITAFKKVNCYDFLTKPISVNNIKKIIDKFLRHKNKITNESYNFFKTIDGNDVRVYTKDIIFIEFYLKSCILHTLHGEYKIKSDGLNKILDKINNDNIIRTHKSFAVNLEHIKEIRKVNFKLWEISFYNYDKTSELSYSYRKYIKNIIK</sequence>
<evidence type="ECO:0000256" key="2">
    <source>
        <dbReference type="ARBA" id="ARBA00024867"/>
    </source>
</evidence>
<dbReference type="Pfam" id="PF04397">
    <property type="entry name" value="LytTR"/>
    <property type="match status" value="1"/>
</dbReference>
<evidence type="ECO:0000256" key="3">
    <source>
        <dbReference type="PROSITE-ProRule" id="PRU00169"/>
    </source>
</evidence>
<dbReference type="Gene3D" id="2.40.50.1020">
    <property type="entry name" value="LytTr DNA-binding domain"/>
    <property type="match status" value="1"/>
</dbReference>
<gene>
    <name evidence="6" type="ORF">BEN51_01545</name>
</gene>
<dbReference type="KEGG" id="cia:BEN51_01545"/>
<dbReference type="GO" id="GO:0000156">
    <property type="term" value="F:phosphorelay response regulator activity"/>
    <property type="evidence" value="ECO:0007669"/>
    <property type="project" value="InterPro"/>
</dbReference>
<dbReference type="SMART" id="SM00448">
    <property type="entry name" value="REC"/>
    <property type="match status" value="1"/>
</dbReference>
<evidence type="ECO:0000313" key="7">
    <source>
        <dbReference type="Proteomes" id="UP000264883"/>
    </source>
</evidence>
<dbReference type="SMART" id="SM00850">
    <property type="entry name" value="LytTR"/>
    <property type="match status" value="1"/>
</dbReference>
<dbReference type="Pfam" id="PF00072">
    <property type="entry name" value="Response_reg"/>
    <property type="match status" value="1"/>
</dbReference>
<dbReference type="EMBL" id="CP016786">
    <property type="protein sequence ID" value="ASW42219.1"/>
    <property type="molecule type" value="Genomic_DNA"/>
</dbReference>
<dbReference type="Proteomes" id="UP000264883">
    <property type="component" value="Chromosome"/>
</dbReference>
<dbReference type="InterPro" id="IPR001789">
    <property type="entry name" value="Sig_transdc_resp-reg_receiver"/>
</dbReference>
<feature type="domain" description="HTH LytTR-type" evidence="5">
    <location>
        <begin position="135"/>
        <end position="237"/>
    </location>
</feature>
<dbReference type="SUPFAM" id="SSF52172">
    <property type="entry name" value="CheY-like"/>
    <property type="match status" value="1"/>
</dbReference>
<evidence type="ECO:0000256" key="1">
    <source>
        <dbReference type="ARBA" id="ARBA00018672"/>
    </source>
</evidence>
<proteinExistence type="predicted"/>